<dbReference type="InterPro" id="IPR013424">
    <property type="entry name" value="Ice-binding_C"/>
</dbReference>
<protein>
    <submittedName>
        <fullName evidence="2">PEP-CTERM sorting domain-containing protein</fullName>
    </submittedName>
</protein>
<dbReference type="OrthoDB" id="9850239at2"/>
<sequence length="220" mass="23063">MDIYASSKASGQMEVAIDRLRAGGRVDSVASWHDTINNQSGNSQNYRMNLDLSSLNASMGGFISNTSQRDFRAGFVANVLVNGISVWQTAQTFKLTGNQASVVKNGVDIGDATVTQGGSDNADFSFALSNYQGSANLGSFASGQSADVTYQLSTFAYWDDPAGCSYECGQVSIRAVDPLGAGGSRIVSAPVPEPESYALLLGGLGVVAGVVARRRRALLK</sequence>
<evidence type="ECO:0000313" key="3">
    <source>
        <dbReference type="Proteomes" id="UP000317550"/>
    </source>
</evidence>
<accession>A0A516SMD4</accession>
<proteinExistence type="predicted"/>
<evidence type="ECO:0000259" key="1">
    <source>
        <dbReference type="Pfam" id="PF07589"/>
    </source>
</evidence>
<dbReference type="EMBL" id="CP041730">
    <property type="protein sequence ID" value="QDQ29316.1"/>
    <property type="molecule type" value="Genomic_DNA"/>
</dbReference>
<keyword evidence="3" id="KW-1185">Reference proteome</keyword>
<name>A0A516SMD4_9NEIS</name>
<gene>
    <name evidence="2" type="ORF">FNU76_13985</name>
</gene>
<dbReference type="Pfam" id="PF07589">
    <property type="entry name" value="PEP-CTERM"/>
    <property type="match status" value="1"/>
</dbReference>
<dbReference type="AlphaFoldDB" id="A0A516SMD4"/>
<organism evidence="2 3">
    <name type="scientific">Chitinimonas arctica</name>
    <dbReference type="NCBI Taxonomy" id="2594795"/>
    <lineage>
        <taxon>Bacteria</taxon>
        <taxon>Pseudomonadati</taxon>
        <taxon>Pseudomonadota</taxon>
        <taxon>Betaproteobacteria</taxon>
        <taxon>Neisseriales</taxon>
        <taxon>Chitinibacteraceae</taxon>
        <taxon>Chitinimonas</taxon>
    </lineage>
</organism>
<reference evidence="3" key="1">
    <citation type="submission" date="2019-07" db="EMBL/GenBank/DDBJ databases">
        <title>Chitinimonas sp. nov., isolated from Ny-Alesund, arctica soil.</title>
        <authorList>
            <person name="Xu Q."/>
            <person name="Peng F."/>
        </authorList>
    </citation>
    <scope>NUCLEOTIDE SEQUENCE [LARGE SCALE GENOMIC DNA]</scope>
    <source>
        <strain evidence="3">R3-44</strain>
    </source>
</reference>
<feature type="domain" description="Ice-binding protein C-terminal" evidence="1">
    <location>
        <begin position="190"/>
        <end position="215"/>
    </location>
</feature>
<dbReference type="KEGG" id="cari:FNU76_13985"/>
<dbReference type="Proteomes" id="UP000317550">
    <property type="component" value="Chromosome"/>
</dbReference>
<evidence type="ECO:0000313" key="2">
    <source>
        <dbReference type="EMBL" id="QDQ29316.1"/>
    </source>
</evidence>
<dbReference type="NCBIfam" id="TIGR02595">
    <property type="entry name" value="PEP_CTERM"/>
    <property type="match status" value="1"/>
</dbReference>